<dbReference type="AlphaFoldDB" id="A0A9D4BED7"/>
<dbReference type="Proteomes" id="UP000828390">
    <property type="component" value="Unassembled WGS sequence"/>
</dbReference>
<reference evidence="1" key="2">
    <citation type="submission" date="2020-11" db="EMBL/GenBank/DDBJ databases">
        <authorList>
            <person name="McCartney M.A."/>
            <person name="Auch B."/>
            <person name="Kono T."/>
            <person name="Mallez S."/>
            <person name="Becker A."/>
            <person name="Gohl D.M."/>
            <person name="Silverstein K.A.T."/>
            <person name="Koren S."/>
            <person name="Bechman K.B."/>
            <person name="Herman A."/>
            <person name="Abrahante J.E."/>
            <person name="Garbe J."/>
        </authorList>
    </citation>
    <scope>NUCLEOTIDE SEQUENCE</scope>
    <source>
        <strain evidence="1">Duluth1</strain>
        <tissue evidence="1">Whole animal</tissue>
    </source>
</reference>
<gene>
    <name evidence="1" type="ORF">DPMN_074832</name>
</gene>
<evidence type="ECO:0000313" key="1">
    <source>
        <dbReference type="EMBL" id="KAH3699870.1"/>
    </source>
</evidence>
<proteinExistence type="predicted"/>
<evidence type="ECO:0000313" key="2">
    <source>
        <dbReference type="Proteomes" id="UP000828390"/>
    </source>
</evidence>
<reference evidence="1" key="1">
    <citation type="journal article" date="2019" name="bioRxiv">
        <title>The Genome of the Zebra Mussel, Dreissena polymorpha: A Resource for Invasive Species Research.</title>
        <authorList>
            <person name="McCartney M.A."/>
            <person name="Auch B."/>
            <person name="Kono T."/>
            <person name="Mallez S."/>
            <person name="Zhang Y."/>
            <person name="Obille A."/>
            <person name="Becker A."/>
            <person name="Abrahante J.E."/>
            <person name="Garbe J."/>
            <person name="Badalamenti J.P."/>
            <person name="Herman A."/>
            <person name="Mangelson H."/>
            <person name="Liachko I."/>
            <person name="Sullivan S."/>
            <person name="Sone E.D."/>
            <person name="Koren S."/>
            <person name="Silverstein K.A.T."/>
            <person name="Beckman K.B."/>
            <person name="Gohl D.M."/>
        </authorList>
    </citation>
    <scope>NUCLEOTIDE SEQUENCE</scope>
    <source>
        <strain evidence="1">Duluth1</strain>
        <tissue evidence="1">Whole animal</tissue>
    </source>
</reference>
<dbReference type="EMBL" id="JAIWYP010000015">
    <property type="protein sequence ID" value="KAH3699870.1"/>
    <property type="molecule type" value="Genomic_DNA"/>
</dbReference>
<organism evidence="1 2">
    <name type="scientific">Dreissena polymorpha</name>
    <name type="common">Zebra mussel</name>
    <name type="synonym">Mytilus polymorpha</name>
    <dbReference type="NCBI Taxonomy" id="45954"/>
    <lineage>
        <taxon>Eukaryota</taxon>
        <taxon>Metazoa</taxon>
        <taxon>Spiralia</taxon>
        <taxon>Lophotrochozoa</taxon>
        <taxon>Mollusca</taxon>
        <taxon>Bivalvia</taxon>
        <taxon>Autobranchia</taxon>
        <taxon>Heteroconchia</taxon>
        <taxon>Euheterodonta</taxon>
        <taxon>Imparidentia</taxon>
        <taxon>Neoheterodontei</taxon>
        <taxon>Myida</taxon>
        <taxon>Dreissenoidea</taxon>
        <taxon>Dreissenidae</taxon>
        <taxon>Dreissena</taxon>
    </lineage>
</organism>
<accession>A0A9D4BED7</accession>
<protein>
    <submittedName>
        <fullName evidence="1">Uncharacterized protein</fullName>
    </submittedName>
</protein>
<sequence length="59" mass="6518">MMNDNDGRFADLVPQVTCNHRRKLFSITEGYTSYHGRASPVSSLCTLADVASNHHLLVA</sequence>
<name>A0A9D4BED7_DREPO</name>
<keyword evidence="2" id="KW-1185">Reference proteome</keyword>
<comment type="caution">
    <text evidence="1">The sequence shown here is derived from an EMBL/GenBank/DDBJ whole genome shotgun (WGS) entry which is preliminary data.</text>
</comment>